<keyword evidence="1" id="KW-0732">Signal</keyword>
<feature type="chain" id="PRO_5016323540" evidence="1">
    <location>
        <begin position="24"/>
        <end position="225"/>
    </location>
</feature>
<proteinExistence type="predicted"/>
<accession>A0A316TSM6</accession>
<gene>
    <name evidence="2" type="ORF">DDZ15_14260</name>
</gene>
<name>A0A316TSM6_9BACT</name>
<dbReference type="RefSeq" id="WP_109647800.1">
    <property type="nucleotide sequence ID" value="NZ_QGGB01000010.1"/>
</dbReference>
<evidence type="ECO:0000313" key="2">
    <source>
        <dbReference type="EMBL" id="PWN05242.1"/>
    </source>
</evidence>
<sequence length="225" mass="25374">MLKYSLLFTLLAAVLISSCISSANITDEKRFGILFEADKVGEDLTIGDQAVNISEFKFALGSLTLTTEDDIAFETVERITALIFAYTEELIQERLIIEVGLGINNDLAFNRYTMFLEPVEDRSSIFDDDFFGADENYSVIIKGTIGEEEFEFKSSAVFDKEFSFNRVEVDAMNETLVLRKTIDLEDLFTDSNGDFIDPRVSQNEVPLINSVQENLQLSVTAEDLY</sequence>
<dbReference type="Proteomes" id="UP000245533">
    <property type="component" value="Unassembled WGS sequence"/>
</dbReference>
<comment type="caution">
    <text evidence="2">The sequence shown here is derived from an EMBL/GenBank/DDBJ whole genome shotgun (WGS) entry which is preliminary data.</text>
</comment>
<keyword evidence="3" id="KW-1185">Reference proteome</keyword>
<dbReference type="OrthoDB" id="9848821at2"/>
<dbReference type="AlphaFoldDB" id="A0A316TSM6"/>
<protein>
    <submittedName>
        <fullName evidence="2">Uncharacterized protein</fullName>
    </submittedName>
</protein>
<evidence type="ECO:0000256" key="1">
    <source>
        <dbReference type="SAM" id="SignalP"/>
    </source>
</evidence>
<feature type="signal peptide" evidence="1">
    <location>
        <begin position="1"/>
        <end position="23"/>
    </location>
</feature>
<dbReference type="EMBL" id="QGGB01000010">
    <property type="protein sequence ID" value="PWN05242.1"/>
    <property type="molecule type" value="Genomic_DNA"/>
</dbReference>
<dbReference type="PROSITE" id="PS51257">
    <property type="entry name" value="PROKAR_LIPOPROTEIN"/>
    <property type="match status" value="1"/>
</dbReference>
<reference evidence="2 3" key="1">
    <citation type="submission" date="2018-05" db="EMBL/GenBank/DDBJ databases">
        <title>Rhodohalobacter halophilus gen. nov., sp. nov., a moderately halophilic member of the family Balneolaceae.</title>
        <authorList>
            <person name="Liu Z.-W."/>
        </authorList>
    </citation>
    <scope>NUCLEOTIDE SEQUENCE [LARGE SCALE GENOMIC DNA]</scope>
    <source>
        <strain evidence="2 3">8A47</strain>
    </source>
</reference>
<evidence type="ECO:0000313" key="3">
    <source>
        <dbReference type="Proteomes" id="UP000245533"/>
    </source>
</evidence>
<organism evidence="2 3">
    <name type="scientific">Rhodohalobacter mucosus</name>
    <dbReference type="NCBI Taxonomy" id="2079485"/>
    <lineage>
        <taxon>Bacteria</taxon>
        <taxon>Pseudomonadati</taxon>
        <taxon>Balneolota</taxon>
        <taxon>Balneolia</taxon>
        <taxon>Balneolales</taxon>
        <taxon>Balneolaceae</taxon>
        <taxon>Rhodohalobacter</taxon>
    </lineage>
</organism>